<dbReference type="InterPro" id="IPR050739">
    <property type="entry name" value="MFP"/>
</dbReference>
<evidence type="ECO:0000256" key="8">
    <source>
        <dbReference type="ARBA" id="ARBA00023136"/>
    </source>
</evidence>
<evidence type="ECO:0000313" key="13">
    <source>
        <dbReference type="Proteomes" id="UP000302163"/>
    </source>
</evidence>
<dbReference type="InterPro" id="IPR058625">
    <property type="entry name" value="MdtA-like_BSH"/>
</dbReference>
<evidence type="ECO:0000256" key="5">
    <source>
        <dbReference type="ARBA" id="ARBA00022519"/>
    </source>
</evidence>
<keyword evidence="13" id="KW-1185">Reference proteome</keyword>
<dbReference type="PANTHER" id="PTHR30386">
    <property type="entry name" value="MEMBRANE FUSION SUBUNIT OF EMRAB-TOLC MULTIDRUG EFFLUX PUMP"/>
    <property type="match status" value="1"/>
</dbReference>
<name>A0A4P8YGS5_9ENTR</name>
<keyword evidence="5 9" id="KW-0997">Cell inner membrane</keyword>
<dbReference type="PANTHER" id="PTHR30386:SF26">
    <property type="entry name" value="TRANSPORT PROTEIN COMB"/>
    <property type="match status" value="1"/>
</dbReference>
<gene>
    <name evidence="12" type="ORF">FEM41_04095</name>
</gene>
<feature type="domain" description="Multidrug resistance protein MdtA-like barrel-sandwich hybrid" evidence="10">
    <location>
        <begin position="77"/>
        <end position="280"/>
    </location>
</feature>
<dbReference type="OrthoDB" id="9775513at2"/>
<comment type="similarity">
    <text evidence="2 9">Belongs to the membrane fusion protein (MFP) (TC 8.A.1) family.</text>
</comment>
<dbReference type="Pfam" id="PF26002">
    <property type="entry name" value="Beta-barrel_AprE"/>
    <property type="match status" value="1"/>
</dbReference>
<dbReference type="InterPro" id="IPR058982">
    <property type="entry name" value="Beta-barrel_AprE"/>
</dbReference>
<dbReference type="InterPro" id="IPR010129">
    <property type="entry name" value="T1SS_HlyD"/>
</dbReference>
<evidence type="ECO:0000259" key="11">
    <source>
        <dbReference type="Pfam" id="PF26002"/>
    </source>
</evidence>
<evidence type="ECO:0000259" key="10">
    <source>
        <dbReference type="Pfam" id="PF25917"/>
    </source>
</evidence>
<evidence type="ECO:0000256" key="3">
    <source>
        <dbReference type="ARBA" id="ARBA00022448"/>
    </source>
</evidence>
<dbReference type="Gene3D" id="1.10.287.470">
    <property type="entry name" value="Helix hairpin bin"/>
    <property type="match status" value="1"/>
</dbReference>
<dbReference type="InterPro" id="IPR006144">
    <property type="entry name" value="Secretion_HlyD_CS"/>
</dbReference>
<keyword evidence="6 9" id="KW-0812">Transmembrane</keyword>
<evidence type="ECO:0000256" key="9">
    <source>
        <dbReference type="RuleBase" id="RU365093"/>
    </source>
</evidence>
<dbReference type="Proteomes" id="UP000302163">
    <property type="component" value="Chromosome"/>
</dbReference>
<keyword evidence="8 9" id="KW-0472">Membrane</keyword>
<dbReference type="Gene3D" id="2.40.30.170">
    <property type="match status" value="1"/>
</dbReference>
<sequence length="405" mass="45377">MKRKEVLSPEDAAFMNDVRESLLAQKTPKSKLVLQLIGALFVIGLVWAHFARVEEITQGDAKVISKSREQVIQSLEGGILADMEVSEGQTVDKGQVLLKLDPTRSDSNYRETLSKVIGLQAAVDRLTAEAYNRPLTFRPSVTDKNVIKQETDAYNSRKRDLEQSVTALEHSYQLTMKEIDLAAPLVRQGLMSEVELLRTRRQATDLKSQIVEKESKFRADANSQLANLQLELSQAQEMLVGRKDVLTRTTIRAPVRGTIKDIRFNTRGGVIQPGEHIMTIVPLEDQLLVEAKVKPSDVAFLHPGLPAMVKITAYDFSIYGGLKGVVQQISPGTLKDEEQQARGRPDDTYYQVMVLTDSSSLHVKDKVLPIIPGMIARVEIKTGEKTILDYLLKPLYKAREAFRER</sequence>
<reference evidence="12 13" key="1">
    <citation type="submission" date="2019-05" db="EMBL/GenBank/DDBJ databases">
        <title>Complete genome sequence of Izhakiella calystegiae KSNA2, an endophyte isolated from beach morning glory (Calystegia soldanella).</title>
        <authorList>
            <person name="Jiang L."/>
            <person name="Jeong J.C."/>
            <person name="Kim C.Y."/>
            <person name="Kim D.H."/>
            <person name="Kim S.W."/>
            <person name="Lee j."/>
        </authorList>
    </citation>
    <scope>NUCLEOTIDE SEQUENCE [LARGE SCALE GENOMIC DNA]</scope>
    <source>
        <strain evidence="12 13">KSNA2</strain>
    </source>
</reference>
<dbReference type="GO" id="GO:0005886">
    <property type="term" value="C:plasma membrane"/>
    <property type="evidence" value="ECO:0007669"/>
    <property type="project" value="UniProtKB-SubCell"/>
</dbReference>
<dbReference type="GO" id="GO:0009306">
    <property type="term" value="P:protein secretion"/>
    <property type="evidence" value="ECO:0007669"/>
    <property type="project" value="InterPro"/>
</dbReference>
<proteinExistence type="inferred from homology"/>
<evidence type="ECO:0000256" key="6">
    <source>
        <dbReference type="ARBA" id="ARBA00022692"/>
    </source>
</evidence>
<dbReference type="RefSeq" id="WP_138094709.1">
    <property type="nucleotide sequence ID" value="NZ_CP040428.1"/>
</dbReference>
<organism evidence="12 13">
    <name type="scientific">Jejubacter calystegiae</name>
    <dbReference type="NCBI Taxonomy" id="2579935"/>
    <lineage>
        <taxon>Bacteria</taxon>
        <taxon>Pseudomonadati</taxon>
        <taxon>Pseudomonadota</taxon>
        <taxon>Gammaproteobacteria</taxon>
        <taxon>Enterobacterales</taxon>
        <taxon>Enterobacteriaceae</taxon>
        <taxon>Jejubacter</taxon>
    </lineage>
</organism>
<keyword evidence="4 9" id="KW-1003">Cell membrane</keyword>
<comment type="subcellular location">
    <subcellularLocation>
        <location evidence="1 9">Cell inner membrane</location>
        <topology evidence="1 9">Single-pass membrane protein</topology>
    </subcellularLocation>
</comment>
<accession>A0A4P8YGS5</accession>
<keyword evidence="3 9" id="KW-0813">Transport</keyword>
<evidence type="ECO:0000256" key="7">
    <source>
        <dbReference type="ARBA" id="ARBA00022989"/>
    </source>
</evidence>
<dbReference type="PRINTS" id="PR01490">
    <property type="entry name" value="RTXTOXIND"/>
</dbReference>
<dbReference type="Pfam" id="PF25917">
    <property type="entry name" value="BSH_RND"/>
    <property type="match status" value="1"/>
</dbReference>
<evidence type="ECO:0000313" key="12">
    <source>
        <dbReference type="EMBL" id="QCT18888.1"/>
    </source>
</evidence>
<evidence type="ECO:0000256" key="4">
    <source>
        <dbReference type="ARBA" id="ARBA00022475"/>
    </source>
</evidence>
<dbReference type="PROSITE" id="PS00543">
    <property type="entry name" value="HLYD_FAMILY"/>
    <property type="match status" value="1"/>
</dbReference>
<protein>
    <recommendedName>
        <fullName evidence="9">Membrane fusion protein (MFP) family protein</fullName>
    </recommendedName>
</protein>
<dbReference type="EMBL" id="CP040428">
    <property type="protein sequence ID" value="QCT18888.1"/>
    <property type="molecule type" value="Genomic_DNA"/>
</dbReference>
<dbReference type="Gene3D" id="2.40.50.100">
    <property type="match status" value="1"/>
</dbReference>
<dbReference type="AlphaFoldDB" id="A0A4P8YGS5"/>
<evidence type="ECO:0000256" key="1">
    <source>
        <dbReference type="ARBA" id="ARBA00004377"/>
    </source>
</evidence>
<dbReference type="NCBIfam" id="TIGR01843">
    <property type="entry name" value="type_I_hlyD"/>
    <property type="match status" value="1"/>
</dbReference>
<dbReference type="KEGG" id="izh:FEM41_04095"/>
<feature type="domain" description="AprE-like beta-barrel" evidence="11">
    <location>
        <begin position="287"/>
        <end position="383"/>
    </location>
</feature>
<keyword evidence="7 9" id="KW-1133">Transmembrane helix</keyword>
<evidence type="ECO:0000256" key="2">
    <source>
        <dbReference type="ARBA" id="ARBA00009477"/>
    </source>
</evidence>
<feature type="transmembrane region" description="Helical" evidence="9">
    <location>
        <begin position="32"/>
        <end position="50"/>
    </location>
</feature>